<organism evidence="2 3">
    <name type="scientific">Chitinophaga tropicalis</name>
    <dbReference type="NCBI Taxonomy" id="2683588"/>
    <lineage>
        <taxon>Bacteria</taxon>
        <taxon>Pseudomonadati</taxon>
        <taxon>Bacteroidota</taxon>
        <taxon>Chitinophagia</taxon>
        <taxon>Chitinophagales</taxon>
        <taxon>Chitinophagaceae</taxon>
        <taxon>Chitinophaga</taxon>
    </lineage>
</organism>
<gene>
    <name evidence="2" type="ORF">GO493_08565</name>
</gene>
<name>A0A7K1U1S5_9BACT</name>
<protein>
    <submittedName>
        <fullName evidence="2">Chloramphenicol acetyltransferase</fullName>
    </submittedName>
</protein>
<dbReference type="GO" id="GO:0008811">
    <property type="term" value="F:chloramphenicol O-acetyltransferase activity"/>
    <property type="evidence" value="ECO:0007669"/>
    <property type="project" value="InterPro"/>
</dbReference>
<dbReference type="PANTHER" id="PTHR38474">
    <property type="entry name" value="SLR0299 PROTEIN"/>
    <property type="match status" value="1"/>
</dbReference>
<evidence type="ECO:0000313" key="3">
    <source>
        <dbReference type="Proteomes" id="UP000461730"/>
    </source>
</evidence>
<evidence type="ECO:0000256" key="1">
    <source>
        <dbReference type="PIRSR" id="PIRSR000440-1"/>
    </source>
</evidence>
<reference evidence="2 3" key="1">
    <citation type="submission" date="2019-12" db="EMBL/GenBank/DDBJ databases">
        <title>Chitinophaga sp. strain ysch24 (GDMCC 1.1355), whole genome shotgun sequence.</title>
        <authorList>
            <person name="Zhang X."/>
        </authorList>
    </citation>
    <scope>NUCLEOTIDE SEQUENCE [LARGE SCALE GENOMIC DNA]</scope>
    <source>
        <strain evidence="3">ysch24</strain>
    </source>
</reference>
<comment type="caution">
    <text evidence="2">The sequence shown here is derived from an EMBL/GenBank/DDBJ whole genome shotgun (WGS) entry which is preliminary data.</text>
</comment>
<keyword evidence="3" id="KW-1185">Reference proteome</keyword>
<dbReference type="Pfam" id="PF00302">
    <property type="entry name" value="CAT"/>
    <property type="match status" value="1"/>
</dbReference>
<evidence type="ECO:0000313" key="2">
    <source>
        <dbReference type="EMBL" id="MVT08309.1"/>
    </source>
</evidence>
<dbReference type="Proteomes" id="UP000461730">
    <property type="component" value="Unassembled WGS sequence"/>
</dbReference>
<dbReference type="InterPro" id="IPR023213">
    <property type="entry name" value="CAT-like_dom_sf"/>
</dbReference>
<sequence length="208" mass="23956">MYKILDVNEWNRKDHFEFFGQFDHPYFDICCHVDCTGAYQQAKDEGVSFFQLYLYYSLQAANEIIPFRYRIKDGQVLVYDKVNASPTISRGDGTFGFGYIDFHEDKEAFFTASAEEIQRVQNSRGLVPAVSGENVIHYSSLPWINFTAISHARHSLFRDSIPKISFGKVAEEKGRMLMPLSVSVHHGLMDGYHVSQYIDRFGELLNQV</sequence>
<dbReference type="PIRSF" id="PIRSF000440">
    <property type="entry name" value="CAT"/>
    <property type="match status" value="1"/>
</dbReference>
<dbReference type="InterPro" id="IPR001707">
    <property type="entry name" value="Cmp_AcTrfase"/>
</dbReference>
<dbReference type="SUPFAM" id="SSF52777">
    <property type="entry name" value="CoA-dependent acyltransferases"/>
    <property type="match status" value="1"/>
</dbReference>
<dbReference type="RefSeq" id="WP_157305730.1">
    <property type="nucleotide sequence ID" value="NZ_WRXN01000003.1"/>
</dbReference>
<dbReference type="PANTHER" id="PTHR38474:SF1">
    <property type="entry name" value="SLR0299 PROTEIN"/>
    <property type="match status" value="1"/>
</dbReference>
<dbReference type="Gene3D" id="3.30.559.10">
    <property type="entry name" value="Chloramphenicol acetyltransferase-like domain"/>
    <property type="match status" value="1"/>
</dbReference>
<accession>A0A7K1U1S5</accession>
<feature type="active site" description="Proton acceptor" evidence="1">
    <location>
        <position position="186"/>
    </location>
</feature>
<dbReference type="AlphaFoldDB" id="A0A7K1U1S5"/>
<dbReference type="SMART" id="SM01059">
    <property type="entry name" value="CAT"/>
    <property type="match status" value="1"/>
</dbReference>
<keyword evidence="2" id="KW-0808">Transferase</keyword>
<dbReference type="EMBL" id="WRXN01000003">
    <property type="protein sequence ID" value="MVT08309.1"/>
    <property type="molecule type" value="Genomic_DNA"/>
</dbReference>
<proteinExistence type="predicted"/>